<evidence type="ECO:0000313" key="3">
    <source>
        <dbReference type="Proteomes" id="UP000071859"/>
    </source>
</evidence>
<dbReference type="EMBL" id="FCOX02000003">
    <property type="protein sequence ID" value="SAK49820.1"/>
    <property type="molecule type" value="Genomic_DNA"/>
</dbReference>
<evidence type="ECO:0000256" key="1">
    <source>
        <dbReference type="SAM" id="MobiDB-lite"/>
    </source>
</evidence>
<accession>A0A157ZWE0</accession>
<dbReference type="Proteomes" id="UP000071859">
    <property type="component" value="Unassembled WGS sequence"/>
</dbReference>
<sequence length="58" mass="5996">MIQIDRSALAQSRIAGGVQKQTGTCSNDSTPAVSSDHGSTSSLVVVNGKTVVDRTVTY</sequence>
<feature type="compositionally biased region" description="Polar residues" evidence="1">
    <location>
        <begin position="19"/>
        <end position="40"/>
    </location>
</feature>
<dbReference type="AlphaFoldDB" id="A0A157ZWE0"/>
<evidence type="ECO:0000313" key="2">
    <source>
        <dbReference type="EMBL" id="SAK49820.1"/>
    </source>
</evidence>
<gene>
    <name evidence="2" type="ORF">AWB78_01026</name>
</gene>
<feature type="region of interest" description="Disordered" evidence="1">
    <location>
        <begin position="13"/>
        <end position="40"/>
    </location>
</feature>
<protein>
    <submittedName>
        <fullName evidence="2">Uncharacterized protein</fullName>
    </submittedName>
</protein>
<keyword evidence="3" id="KW-1185">Reference proteome</keyword>
<comment type="caution">
    <text evidence="2">The sequence shown here is derived from an EMBL/GenBank/DDBJ whole genome shotgun (WGS) entry which is preliminary data.</text>
</comment>
<name>A0A157ZWE0_9BURK</name>
<organism evidence="2 3">
    <name type="scientific">Caballeronia calidae</name>
    <dbReference type="NCBI Taxonomy" id="1777139"/>
    <lineage>
        <taxon>Bacteria</taxon>
        <taxon>Pseudomonadati</taxon>
        <taxon>Pseudomonadota</taxon>
        <taxon>Betaproteobacteria</taxon>
        <taxon>Burkholderiales</taxon>
        <taxon>Burkholderiaceae</taxon>
        <taxon>Caballeronia</taxon>
    </lineage>
</organism>
<reference evidence="2" key="1">
    <citation type="submission" date="2016-01" db="EMBL/GenBank/DDBJ databases">
        <authorList>
            <person name="Peeters C."/>
        </authorList>
    </citation>
    <scope>NUCLEOTIDE SEQUENCE</scope>
    <source>
        <strain evidence="2">LMG 29321</strain>
    </source>
</reference>
<proteinExistence type="predicted"/>